<organism evidence="9 10">
    <name type="scientific">Paenibacillus woosongensis</name>
    <dbReference type="NCBI Taxonomy" id="307580"/>
    <lineage>
        <taxon>Bacteria</taxon>
        <taxon>Bacillati</taxon>
        <taxon>Bacillota</taxon>
        <taxon>Bacilli</taxon>
        <taxon>Bacillales</taxon>
        <taxon>Paenibacillaceae</taxon>
        <taxon>Paenibacillus</taxon>
    </lineage>
</organism>
<keyword evidence="7 8" id="KW-0472">Membrane</keyword>
<gene>
    <name evidence="9" type="primary">opuD</name>
    <name evidence="9" type="ORF">J15TS10_33570</name>
</gene>
<dbReference type="NCBIfam" id="TIGR00842">
    <property type="entry name" value="bcct"/>
    <property type="match status" value="1"/>
</dbReference>
<feature type="transmembrane region" description="Helical" evidence="8">
    <location>
        <begin position="252"/>
        <end position="282"/>
    </location>
</feature>
<feature type="transmembrane region" description="Helical" evidence="8">
    <location>
        <begin position="433"/>
        <end position="454"/>
    </location>
</feature>
<comment type="subcellular location">
    <subcellularLocation>
        <location evidence="1">Cell membrane</location>
        <topology evidence="1">Multi-pass membrane protein</topology>
    </subcellularLocation>
</comment>
<dbReference type="RefSeq" id="WP_213592442.1">
    <property type="nucleotide sequence ID" value="NZ_BOSM01000005.1"/>
</dbReference>
<keyword evidence="10" id="KW-1185">Reference proteome</keyword>
<dbReference type="PROSITE" id="PS01303">
    <property type="entry name" value="BCCT"/>
    <property type="match status" value="1"/>
</dbReference>
<keyword evidence="4" id="KW-1003">Cell membrane</keyword>
<evidence type="ECO:0000313" key="10">
    <source>
        <dbReference type="Proteomes" id="UP000681290"/>
    </source>
</evidence>
<evidence type="ECO:0000313" key="9">
    <source>
        <dbReference type="EMBL" id="GIP59543.1"/>
    </source>
</evidence>
<evidence type="ECO:0000256" key="6">
    <source>
        <dbReference type="ARBA" id="ARBA00022989"/>
    </source>
</evidence>
<dbReference type="PANTHER" id="PTHR30047:SF7">
    <property type="entry name" value="HIGH-AFFINITY CHOLINE TRANSPORT PROTEIN"/>
    <property type="match status" value="1"/>
</dbReference>
<comment type="similarity">
    <text evidence="2">Belongs to the BCCT transporter (TC 2.A.15) family.</text>
</comment>
<evidence type="ECO:0000256" key="5">
    <source>
        <dbReference type="ARBA" id="ARBA00022692"/>
    </source>
</evidence>
<feature type="transmembrane region" description="Helical" evidence="8">
    <location>
        <begin position="134"/>
        <end position="152"/>
    </location>
</feature>
<proteinExistence type="inferred from homology"/>
<dbReference type="InterPro" id="IPR018093">
    <property type="entry name" value="BCCT_CS"/>
</dbReference>
<evidence type="ECO:0000256" key="2">
    <source>
        <dbReference type="ARBA" id="ARBA00005658"/>
    </source>
</evidence>
<dbReference type="InterPro" id="IPR000060">
    <property type="entry name" value="BCCT_transptr"/>
</dbReference>
<keyword evidence="5 8" id="KW-0812">Transmembrane</keyword>
<dbReference type="Proteomes" id="UP000681290">
    <property type="component" value="Unassembled WGS sequence"/>
</dbReference>
<keyword evidence="6 8" id="KW-1133">Transmembrane helix</keyword>
<evidence type="ECO:0000256" key="4">
    <source>
        <dbReference type="ARBA" id="ARBA00022475"/>
    </source>
</evidence>
<feature type="transmembrane region" description="Helical" evidence="8">
    <location>
        <begin position="79"/>
        <end position="100"/>
    </location>
</feature>
<evidence type="ECO:0000256" key="3">
    <source>
        <dbReference type="ARBA" id="ARBA00022448"/>
    </source>
</evidence>
<protein>
    <submittedName>
        <fullName evidence="9">Glycine/betaine ABC transporter</fullName>
    </submittedName>
</protein>
<name>A0ABQ4MUD1_9BACL</name>
<evidence type="ECO:0000256" key="7">
    <source>
        <dbReference type="ARBA" id="ARBA00023136"/>
    </source>
</evidence>
<feature type="transmembrane region" description="Helical" evidence="8">
    <location>
        <begin position="336"/>
        <end position="355"/>
    </location>
</feature>
<dbReference type="EMBL" id="BOSM01000005">
    <property type="protein sequence ID" value="GIP59543.1"/>
    <property type="molecule type" value="Genomic_DNA"/>
</dbReference>
<feature type="transmembrane region" description="Helical" evidence="8">
    <location>
        <begin position="460"/>
        <end position="483"/>
    </location>
</feature>
<evidence type="ECO:0000256" key="8">
    <source>
        <dbReference type="SAM" id="Phobius"/>
    </source>
</evidence>
<dbReference type="PANTHER" id="PTHR30047">
    <property type="entry name" value="HIGH-AFFINITY CHOLINE TRANSPORT PROTEIN-RELATED"/>
    <property type="match status" value="1"/>
</dbReference>
<reference evidence="9 10" key="1">
    <citation type="submission" date="2021-03" db="EMBL/GenBank/DDBJ databases">
        <title>Antimicrobial resistance genes in bacteria isolated from Japanese honey, and their potential for conferring macrolide and lincosamide resistance in the American foulbrood pathogen Paenibacillus larvae.</title>
        <authorList>
            <person name="Okamoto M."/>
            <person name="Kumagai M."/>
            <person name="Kanamori H."/>
            <person name="Takamatsu D."/>
        </authorList>
    </citation>
    <scope>NUCLEOTIDE SEQUENCE [LARGE SCALE GENOMIC DNA]</scope>
    <source>
        <strain evidence="9 10">J15TS10</strain>
    </source>
</reference>
<accession>A0ABQ4MUD1</accession>
<evidence type="ECO:0000256" key="1">
    <source>
        <dbReference type="ARBA" id="ARBA00004651"/>
    </source>
</evidence>
<dbReference type="Pfam" id="PF02028">
    <property type="entry name" value="BCCT"/>
    <property type="match status" value="1"/>
</dbReference>
<feature type="transmembrane region" description="Helical" evidence="8">
    <location>
        <begin position="394"/>
        <end position="421"/>
    </location>
</feature>
<feature type="transmembrane region" description="Helical" evidence="8">
    <location>
        <begin position="180"/>
        <end position="202"/>
    </location>
</feature>
<comment type="caution">
    <text evidence="9">The sequence shown here is derived from an EMBL/GenBank/DDBJ whole genome shotgun (WGS) entry which is preliminary data.</text>
</comment>
<sequence>MVFTIAITIVAIFAIWGAVAPDQLANTANVAYNFSINNFGWFYLLATLFFLIFTFYLAFSRFGSIRLGDDDDEPEYSTLSWLSMLFSAGMGIGLVFWGVAEPLSHYLSPPEGVEGGTTEAARISMRYSFFHWGLHPWAIYTIIGLTLAYFQFRKGYKGLISSTFIPLLGKRLAAGWLGKVIDILAVIATIFGVATSLGLGALQINGGLRYLFGVPNTAASQIVIIAVVTVLFLISATTGLDKGIKILSNTNLVIAILLMVFVWTTGPTSFIFDIFTTTLGSYLQNIVNMSLRLTPFSRGTWVGAWTLFYWAWWIAWAPFVGTFIARVSRGRTIKEFVICVMIIPSLFAFIWFSVFGGTGLHLELFNAAQLAIAVKEDTTTALFITLEQLPLGTILAFIATLLIMTFFITSADSATFVLGMLTSDGKLNPSARVKLTWGILQSAIAVVLLISGGLSGLQTASIVAALPFAIVLIGMCFSLLKALQAEDKERRHREKRQRQKLKRLLEEQEEFKIPMK</sequence>
<feature type="transmembrane region" description="Helical" evidence="8">
    <location>
        <begin position="41"/>
        <end position="59"/>
    </location>
</feature>
<feature type="transmembrane region" description="Helical" evidence="8">
    <location>
        <begin position="302"/>
        <end position="324"/>
    </location>
</feature>
<feature type="transmembrane region" description="Helical" evidence="8">
    <location>
        <begin position="222"/>
        <end position="240"/>
    </location>
</feature>
<keyword evidence="3" id="KW-0813">Transport</keyword>